<dbReference type="AlphaFoldDB" id="A0A3N4IP85"/>
<name>A0A3N4IP85_ASCIM</name>
<proteinExistence type="predicted"/>
<reference evidence="2 3" key="1">
    <citation type="journal article" date="2018" name="Nat. Ecol. Evol.">
        <title>Pezizomycetes genomes reveal the molecular basis of ectomycorrhizal truffle lifestyle.</title>
        <authorList>
            <person name="Murat C."/>
            <person name="Payen T."/>
            <person name="Noel B."/>
            <person name="Kuo A."/>
            <person name="Morin E."/>
            <person name="Chen J."/>
            <person name="Kohler A."/>
            <person name="Krizsan K."/>
            <person name="Balestrini R."/>
            <person name="Da Silva C."/>
            <person name="Montanini B."/>
            <person name="Hainaut M."/>
            <person name="Levati E."/>
            <person name="Barry K.W."/>
            <person name="Belfiori B."/>
            <person name="Cichocki N."/>
            <person name="Clum A."/>
            <person name="Dockter R.B."/>
            <person name="Fauchery L."/>
            <person name="Guy J."/>
            <person name="Iotti M."/>
            <person name="Le Tacon F."/>
            <person name="Lindquist E.A."/>
            <person name="Lipzen A."/>
            <person name="Malagnac F."/>
            <person name="Mello A."/>
            <person name="Molinier V."/>
            <person name="Miyauchi S."/>
            <person name="Poulain J."/>
            <person name="Riccioni C."/>
            <person name="Rubini A."/>
            <person name="Sitrit Y."/>
            <person name="Splivallo R."/>
            <person name="Traeger S."/>
            <person name="Wang M."/>
            <person name="Zifcakova L."/>
            <person name="Wipf D."/>
            <person name="Zambonelli A."/>
            <person name="Paolocci F."/>
            <person name="Nowrousian M."/>
            <person name="Ottonello S."/>
            <person name="Baldrian P."/>
            <person name="Spatafora J.W."/>
            <person name="Henrissat B."/>
            <person name="Nagy L.G."/>
            <person name="Aury J.M."/>
            <person name="Wincker P."/>
            <person name="Grigoriev I.V."/>
            <person name="Bonfante P."/>
            <person name="Martin F.M."/>
        </authorList>
    </citation>
    <scope>NUCLEOTIDE SEQUENCE [LARGE SCALE GENOMIC DNA]</scope>
    <source>
        <strain evidence="2 3">RN42</strain>
    </source>
</reference>
<sequence>MRSATRRRQRSESEEAELDRELEARKRDERRLRNEHQRNERIRYLLQQQEEFNSIEENDKDQEEDISASYFDSQFYPYDQKASLLEAFVEGELNTYDDDIYTSPADMNGQVGASCNADDTASTDMTACQGGSINGTHDMAVGVDTNTQDLECDDQELKKIIQETLIEVYGSEVTHGRSSSSSVNDGLISTEYETSSLQQPSATDPTASSSPDTGTRDQPSFPAPHDYIEELEFHHDVDIDVESQPTRSWPIGDTLEIHNSERLETVTACNSTVRNIGVQVNVQELRKFNPQGPLARGKGTAIFALGDNSLVGFHRKVPRIGRTHTYECKPIYNKRVGDLGVILTTTVRRRLESTTSTRAHESEVENKGHMWKTYTARGGWCSVEDDTAKEILMEIQKERIVRATVRWTKKYYWYKIQSDTWDGVMQWRSYAAIEDAEEDADSDVEMSCYMDDSSPEPNEVEP</sequence>
<organism evidence="2 3">
    <name type="scientific">Ascobolus immersus RN42</name>
    <dbReference type="NCBI Taxonomy" id="1160509"/>
    <lineage>
        <taxon>Eukaryota</taxon>
        <taxon>Fungi</taxon>
        <taxon>Dikarya</taxon>
        <taxon>Ascomycota</taxon>
        <taxon>Pezizomycotina</taxon>
        <taxon>Pezizomycetes</taxon>
        <taxon>Pezizales</taxon>
        <taxon>Ascobolaceae</taxon>
        <taxon>Ascobolus</taxon>
    </lineage>
</organism>
<evidence type="ECO:0000256" key="1">
    <source>
        <dbReference type="SAM" id="MobiDB-lite"/>
    </source>
</evidence>
<gene>
    <name evidence="2" type="ORF">BJ508DRAFT_322187</name>
</gene>
<evidence type="ECO:0000313" key="2">
    <source>
        <dbReference type="EMBL" id="RPA86041.1"/>
    </source>
</evidence>
<feature type="compositionally biased region" description="Low complexity" evidence="1">
    <location>
        <begin position="200"/>
        <end position="213"/>
    </location>
</feature>
<dbReference type="Proteomes" id="UP000275078">
    <property type="component" value="Unassembled WGS sequence"/>
</dbReference>
<feature type="region of interest" description="Disordered" evidence="1">
    <location>
        <begin position="438"/>
        <end position="462"/>
    </location>
</feature>
<feature type="compositionally biased region" description="Basic and acidic residues" evidence="1">
    <location>
        <begin position="19"/>
        <end position="40"/>
    </location>
</feature>
<feature type="region of interest" description="Disordered" evidence="1">
    <location>
        <begin position="1"/>
        <end position="40"/>
    </location>
</feature>
<accession>A0A3N4IP85</accession>
<protein>
    <submittedName>
        <fullName evidence="2">Uncharacterized protein</fullName>
    </submittedName>
</protein>
<keyword evidence="3" id="KW-1185">Reference proteome</keyword>
<dbReference type="EMBL" id="ML119651">
    <property type="protein sequence ID" value="RPA86041.1"/>
    <property type="molecule type" value="Genomic_DNA"/>
</dbReference>
<feature type="region of interest" description="Disordered" evidence="1">
    <location>
        <begin position="193"/>
        <end position="223"/>
    </location>
</feature>
<evidence type="ECO:0000313" key="3">
    <source>
        <dbReference type="Proteomes" id="UP000275078"/>
    </source>
</evidence>